<dbReference type="EMBL" id="LVLJ01000840">
    <property type="protein sequence ID" value="OAE32358.1"/>
    <property type="molecule type" value="Genomic_DNA"/>
</dbReference>
<reference evidence="2" key="1">
    <citation type="submission" date="2016-03" db="EMBL/GenBank/DDBJ databases">
        <title>Mechanisms controlling the formation of the plant cell surface in tip-growing cells are functionally conserved among land plants.</title>
        <authorList>
            <person name="Honkanen S."/>
            <person name="Jones V.A."/>
            <person name="Morieri G."/>
            <person name="Champion C."/>
            <person name="Hetherington A.J."/>
            <person name="Kelly S."/>
            <person name="Saint-Marcoux D."/>
            <person name="Proust H."/>
            <person name="Prescott H."/>
            <person name="Dolan L."/>
        </authorList>
    </citation>
    <scope>NUCLEOTIDE SEQUENCE [LARGE SCALE GENOMIC DNA]</scope>
    <source>
        <tissue evidence="2">Whole gametophyte</tissue>
    </source>
</reference>
<dbReference type="Proteomes" id="UP000077202">
    <property type="component" value="Unassembled WGS sequence"/>
</dbReference>
<dbReference type="AlphaFoldDB" id="A0A176WGI2"/>
<accession>A0A176WGI2</accession>
<feature type="region of interest" description="Disordered" evidence="1">
    <location>
        <begin position="1"/>
        <end position="78"/>
    </location>
</feature>
<protein>
    <submittedName>
        <fullName evidence="2">Uncharacterized protein</fullName>
    </submittedName>
</protein>
<evidence type="ECO:0000256" key="1">
    <source>
        <dbReference type="SAM" id="MobiDB-lite"/>
    </source>
</evidence>
<sequence length="130" mass="14140">MQRKRPFGNGKWVLPGHTGSLSKHPFPKHYPSSPTPSKVDFTKRPPFLNTDARNGASDCGATAPHATAQTGSQTTQTQASTLGDLKMALSRYCNEPLGVNRLHQKSGAEARLFELVGTTRKLPAGEWRAQ</sequence>
<evidence type="ECO:0000313" key="3">
    <source>
        <dbReference type="Proteomes" id="UP000077202"/>
    </source>
</evidence>
<comment type="caution">
    <text evidence="2">The sequence shown here is derived from an EMBL/GenBank/DDBJ whole genome shotgun (WGS) entry which is preliminary data.</text>
</comment>
<proteinExistence type="predicted"/>
<feature type="compositionally biased region" description="Low complexity" evidence="1">
    <location>
        <begin position="66"/>
        <end position="78"/>
    </location>
</feature>
<organism evidence="2 3">
    <name type="scientific">Marchantia polymorpha subsp. ruderalis</name>
    <dbReference type="NCBI Taxonomy" id="1480154"/>
    <lineage>
        <taxon>Eukaryota</taxon>
        <taxon>Viridiplantae</taxon>
        <taxon>Streptophyta</taxon>
        <taxon>Embryophyta</taxon>
        <taxon>Marchantiophyta</taxon>
        <taxon>Marchantiopsida</taxon>
        <taxon>Marchantiidae</taxon>
        <taxon>Marchantiales</taxon>
        <taxon>Marchantiaceae</taxon>
        <taxon>Marchantia</taxon>
    </lineage>
</organism>
<keyword evidence="3" id="KW-1185">Reference proteome</keyword>
<name>A0A176WGI2_MARPO</name>
<gene>
    <name evidence="2" type="ORF">AXG93_3017s1280</name>
</gene>
<evidence type="ECO:0000313" key="2">
    <source>
        <dbReference type="EMBL" id="OAE32358.1"/>
    </source>
</evidence>